<evidence type="ECO:0000313" key="4">
    <source>
        <dbReference type="EMBL" id="BBX20602.1"/>
    </source>
</evidence>
<evidence type="ECO:0000256" key="3">
    <source>
        <dbReference type="SAM" id="Phobius"/>
    </source>
</evidence>
<keyword evidence="3" id="KW-0472">Membrane</keyword>
<dbReference type="PANTHER" id="PTHR30413:SF10">
    <property type="entry name" value="CAPSULE POLYSACCHARIDE EXPORT INNER-MEMBRANE PROTEIN CTRC"/>
    <property type="match status" value="1"/>
</dbReference>
<evidence type="ECO:0000256" key="2">
    <source>
        <dbReference type="ARBA" id="ARBA00022448"/>
    </source>
</evidence>
<reference evidence="4 5" key="1">
    <citation type="journal article" date="2019" name="Emerg. Microbes Infect.">
        <title>Comprehensive subspecies identification of 175 nontuberculous mycobacteria species based on 7547 genomic profiles.</title>
        <authorList>
            <person name="Matsumoto Y."/>
            <person name="Kinjo T."/>
            <person name="Motooka D."/>
            <person name="Nabeya D."/>
            <person name="Jung N."/>
            <person name="Uechi K."/>
            <person name="Horii T."/>
            <person name="Iida T."/>
            <person name="Fujita J."/>
            <person name="Nakamura S."/>
        </authorList>
    </citation>
    <scope>NUCLEOTIDE SEQUENCE [LARGE SCALE GENOMIC DNA]</scope>
    <source>
        <strain evidence="4 5">JCM 12143</strain>
    </source>
</reference>
<dbReference type="EMBL" id="AP022564">
    <property type="protein sequence ID" value="BBX20602.1"/>
    <property type="molecule type" value="Genomic_DNA"/>
</dbReference>
<comment type="similarity">
    <text evidence="1">Belongs to the ABC-2 integral membrane protein family.</text>
</comment>
<dbReference type="PANTHER" id="PTHR30413">
    <property type="entry name" value="INNER MEMBRANE TRANSPORT PERMEASE"/>
    <property type="match status" value="1"/>
</dbReference>
<gene>
    <name evidence="4" type="ORF">MTER_00130</name>
</gene>
<organism evidence="4 5">
    <name type="scientific">Mycolicibacter terrae</name>
    <dbReference type="NCBI Taxonomy" id="1788"/>
    <lineage>
        <taxon>Bacteria</taxon>
        <taxon>Bacillati</taxon>
        <taxon>Actinomycetota</taxon>
        <taxon>Actinomycetes</taxon>
        <taxon>Mycobacteriales</taxon>
        <taxon>Mycobacteriaceae</taxon>
        <taxon>Mycolicibacter</taxon>
    </lineage>
</organism>
<keyword evidence="3" id="KW-0812">Transmembrane</keyword>
<dbReference type="GO" id="GO:0015920">
    <property type="term" value="P:lipopolysaccharide transport"/>
    <property type="evidence" value="ECO:0007669"/>
    <property type="project" value="TreeGrafter"/>
</dbReference>
<keyword evidence="5" id="KW-1185">Reference proteome</keyword>
<evidence type="ECO:0000313" key="5">
    <source>
        <dbReference type="Proteomes" id="UP000467636"/>
    </source>
</evidence>
<evidence type="ECO:0000256" key="1">
    <source>
        <dbReference type="ARBA" id="ARBA00007783"/>
    </source>
</evidence>
<dbReference type="Proteomes" id="UP000467636">
    <property type="component" value="Chromosome"/>
</dbReference>
<feature type="transmembrane region" description="Helical" evidence="3">
    <location>
        <begin position="117"/>
        <end position="136"/>
    </location>
</feature>
<protein>
    <recommendedName>
        <fullName evidence="6">Transmembrane protein</fullName>
    </recommendedName>
</protein>
<proteinExistence type="inferred from homology"/>
<name>A0AAD1HSG8_9MYCO</name>
<evidence type="ECO:0008006" key="6">
    <source>
        <dbReference type="Google" id="ProtNLM"/>
    </source>
</evidence>
<dbReference type="AlphaFoldDB" id="A0AAD1HSG8"/>
<keyword evidence="3" id="KW-1133">Transmembrane helix</keyword>
<accession>A0AAD1HSG8</accession>
<feature type="transmembrane region" description="Helical" evidence="3">
    <location>
        <begin position="24"/>
        <end position="45"/>
    </location>
</feature>
<sequence>MILFAHNIVIYVPIALIFPKPWSWADLSVIPALVLIALNCVWVSLLRDSGHPLPRHRAAAVQCGAAAVLDDADHLELRHAARRGATRWINVVELNPLMHYLEIVRAPLLGAHQPLRHWAIVLVLTVLGWAVAAMVLRQFRARVAYWV</sequence>
<keyword evidence="2" id="KW-0813">Transport</keyword>